<dbReference type="KEGG" id="psco:LY89DRAFT_683511"/>
<feature type="transmembrane region" description="Helical" evidence="1">
    <location>
        <begin position="12"/>
        <end position="32"/>
    </location>
</feature>
<evidence type="ECO:0000313" key="3">
    <source>
        <dbReference type="Proteomes" id="UP000070700"/>
    </source>
</evidence>
<name>A0A194XEJ1_MOLSC</name>
<dbReference type="OrthoDB" id="1523883at2759"/>
<keyword evidence="3" id="KW-1185">Reference proteome</keyword>
<dbReference type="InParanoid" id="A0A194XEJ1"/>
<feature type="transmembrane region" description="Helical" evidence="1">
    <location>
        <begin position="52"/>
        <end position="75"/>
    </location>
</feature>
<proteinExistence type="predicted"/>
<keyword evidence="1" id="KW-0812">Transmembrane</keyword>
<protein>
    <recommendedName>
        <fullName evidence="4">Integral membrane protein</fullName>
    </recommendedName>
</protein>
<keyword evidence="1" id="KW-1133">Transmembrane helix</keyword>
<dbReference type="RefSeq" id="XP_018072919.1">
    <property type="nucleotide sequence ID" value="XM_018214717.1"/>
</dbReference>
<accession>A0A194XEJ1</accession>
<evidence type="ECO:0008006" key="4">
    <source>
        <dbReference type="Google" id="ProtNLM"/>
    </source>
</evidence>
<evidence type="ECO:0000256" key="1">
    <source>
        <dbReference type="SAM" id="Phobius"/>
    </source>
</evidence>
<dbReference type="AlphaFoldDB" id="A0A194XEJ1"/>
<reference evidence="2 3" key="1">
    <citation type="submission" date="2015-10" db="EMBL/GenBank/DDBJ databases">
        <title>Full genome of DAOMC 229536 Phialocephala scopiformis, a fungal endophyte of spruce producing the potent anti-insectan compound rugulosin.</title>
        <authorList>
            <consortium name="DOE Joint Genome Institute"/>
            <person name="Walker A.K."/>
            <person name="Frasz S.L."/>
            <person name="Seifert K.A."/>
            <person name="Miller J.D."/>
            <person name="Mondo S.J."/>
            <person name="Labutti K."/>
            <person name="Lipzen A."/>
            <person name="Dockter R."/>
            <person name="Kennedy M."/>
            <person name="Grigoriev I.V."/>
            <person name="Spatafora J.W."/>
        </authorList>
    </citation>
    <scope>NUCLEOTIDE SEQUENCE [LARGE SCALE GENOMIC DNA]</scope>
    <source>
        <strain evidence="2 3">CBS 120377</strain>
    </source>
</reference>
<evidence type="ECO:0000313" key="2">
    <source>
        <dbReference type="EMBL" id="KUJ18564.1"/>
    </source>
</evidence>
<sequence length="152" mass="16926">MAAPIVPGLRHLIPVLSSTASVAFCFTEYWTLLPFRRSDIPPESLSHFFDDYFYNTIPGWAGFGLISSISGYLCFRNTTGLARTLYGWGTVLTLGHYAFGPPISKVIKGMIYGPHDKTKGLLKDWLKIHTVRTLMMDIPAMACFVAALSYLL</sequence>
<dbReference type="STRING" id="149040.A0A194XEJ1"/>
<gene>
    <name evidence="2" type="ORF">LY89DRAFT_683511</name>
</gene>
<keyword evidence="1" id="KW-0472">Membrane</keyword>
<dbReference type="Proteomes" id="UP000070700">
    <property type="component" value="Unassembled WGS sequence"/>
</dbReference>
<organism evidence="2 3">
    <name type="scientific">Mollisia scopiformis</name>
    <name type="common">Conifer needle endophyte fungus</name>
    <name type="synonym">Phialocephala scopiformis</name>
    <dbReference type="NCBI Taxonomy" id="149040"/>
    <lineage>
        <taxon>Eukaryota</taxon>
        <taxon>Fungi</taxon>
        <taxon>Dikarya</taxon>
        <taxon>Ascomycota</taxon>
        <taxon>Pezizomycotina</taxon>
        <taxon>Leotiomycetes</taxon>
        <taxon>Helotiales</taxon>
        <taxon>Mollisiaceae</taxon>
        <taxon>Mollisia</taxon>
    </lineage>
</organism>
<dbReference type="EMBL" id="KQ947412">
    <property type="protein sequence ID" value="KUJ18564.1"/>
    <property type="molecule type" value="Genomic_DNA"/>
</dbReference>
<dbReference type="GeneID" id="28824443"/>